<dbReference type="RefSeq" id="WP_320422718.1">
    <property type="nucleotide sequence ID" value="NZ_JAXCLA010000003.1"/>
</dbReference>
<evidence type="ECO:0000256" key="1">
    <source>
        <dbReference type="SAM" id="Phobius"/>
    </source>
</evidence>
<name>A0ABU5DEW5_9BURK</name>
<reference evidence="3 4" key="1">
    <citation type="submission" date="2023-11" db="EMBL/GenBank/DDBJ databases">
        <title>Paucibacter sp. nov., isolated from fresh soil in Korea.</title>
        <authorList>
            <person name="Le N.T.T."/>
        </authorList>
    </citation>
    <scope>NUCLEOTIDE SEQUENCE [LARGE SCALE GENOMIC DNA]</scope>
    <source>
        <strain evidence="3 4">R3-3</strain>
    </source>
</reference>
<dbReference type="Pfam" id="PF08239">
    <property type="entry name" value="SH3_3"/>
    <property type="match status" value="1"/>
</dbReference>
<evidence type="ECO:0000313" key="4">
    <source>
        <dbReference type="Proteomes" id="UP001285263"/>
    </source>
</evidence>
<comment type="caution">
    <text evidence="3">The sequence shown here is derived from an EMBL/GenBank/DDBJ whole genome shotgun (WGS) entry which is preliminary data.</text>
</comment>
<dbReference type="PROSITE" id="PS51781">
    <property type="entry name" value="SH3B"/>
    <property type="match status" value="1"/>
</dbReference>
<evidence type="ECO:0000259" key="2">
    <source>
        <dbReference type="PROSITE" id="PS51781"/>
    </source>
</evidence>
<dbReference type="InterPro" id="IPR003646">
    <property type="entry name" value="SH3-like_bac-type"/>
</dbReference>
<organism evidence="3 4">
    <name type="scientific">Roseateles agri</name>
    <dbReference type="NCBI Taxonomy" id="3098619"/>
    <lineage>
        <taxon>Bacteria</taxon>
        <taxon>Pseudomonadati</taxon>
        <taxon>Pseudomonadota</taxon>
        <taxon>Betaproteobacteria</taxon>
        <taxon>Burkholderiales</taxon>
        <taxon>Sphaerotilaceae</taxon>
        <taxon>Roseateles</taxon>
    </lineage>
</organism>
<sequence>MSSKSRLPVDGFSPEMFSTGRYTEDPFKSIRVAHKALNDQITRSLQGILNPRVSMPVWQDQLKAQMEALNKQMRAVDTMFKESLERLRLPDVEAQFERAHRARYDQIAEAFKKVQEGVAVPPSLLQLLETMDAASLSVDAAAAELMFAGGSNDEEQQQAAAAFGQLVQDADGEATIVALLTKILAAIQSQKDSRLQKWWWLFIYPLLLALLMSAINPLNDFYVKRRLEQTSSPQEATKVVKEEARKAVEDFHQLSDYRFVSLGSGKLLMVRAAPGARAPVVGYLSFGQAVHVVDKGTDFTLVEWRNEDGTAMLRGWVFSRYLKRFS</sequence>
<proteinExistence type="predicted"/>
<accession>A0ABU5DEW5</accession>
<keyword evidence="4" id="KW-1185">Reference proteome</keyword>
<evidence type="ECO:0000313" key="3">
    <source>
        <dbReference type="EMBL" id="MDY0744806.1"/>
    </source>
</evidence>
<keyword evidence="1" id="KW-1133">Transmembrane helix</keyword>
<dbReference type="Proteomes" id="UP001285263">
    <property type="component" value="Unassembled WGS sequence"/>
</dbReference>
<dbReference type="Gene3D" id="2.30.30.40">
    <property type="entry name" value="SH3 Domains"/>
    <property type="match status" value="1"/>
</dbReference>
<feature type="domain" description="SH3b" evidence="2">
    <location>
        <begin position="255"/>
        <end position="326"/>
    </location>
</feature>
<keyword evidence="1" id="KW-0472">Membrane</keyword>
<feature type="transmembrane region" description="Helical" evidence="1">
    <location>
        <begin position="198"/>
        <end position="218"/>
    </location>
</feature>
<protein>
    <submittedName>
        <fullName evidence="3">SH3 domain-containing protein</fullName>
    </submittedName>
</protein>
<keyword evidence="1" id="KW-0812">Transmembrane</keyword>
<dbReference type="EMBL" id="JAXCLA010000003">
    <property type="protein sequence ID" value="MDY0744806.1"/>
    <property type="molecule type" value="Genomic_DNA"/>
</dbReference>
<gene>
    <name evidence="3" type="ORF">SNE35_09820</name>
</gene>